<reference evidence="2" key="1">
    <citation type="submission" date="2016-11" db="EMBL/GenBank/DDBJ databases">
        <authorList>
            <person name="Panda P."/>
            <person name="Visnovsky S."/>
            <person name="Pitman A."/>
        </authorList>
    </citation>
    <scope>NUCLEOTIDE SEQUENCE [LARGE SCALE GENOMIC DNA]</scope>
    <source>
        <strain evidence="2">ICMP 9972</strain>
    </source>
</reference>
<dbReference type="Proteomes" id="UP000189286">
    <property type="component" value="Unassembled WGS sequence"/>
</dbReference>
<evidence type="ECO:0000313" key="1">
    <source>
        <dbReference type="EMBL" id="ONK03863.1"/>
    </source>
</evidence>
<dbReference type="InterPro" id="IPR027417">
    <property type="entry name" value="P-loop_NTPase"/>
</dbReference>
<evidence type="ECO:0000313" key="2">
    <source>
        <dbReference type="Proteomes" id="UP000189286"/>
    </source>
</evidence>
<accession>A0A1V2R1N2</accession>
<dbReference type="Gene3D" id="3.40.50.300">
    <property type="entry name" value="P-loop containing nucleotide triphosphate hydrolases"/>
    <property type="match status" value="1"/>
</dbReference>
<dbReference type="SUPFAM" id="SSF52540">
    <property type="entry name" value="P-loop containing nucleoside triphosphate hydrolases"/>
    <property type="match status" value="1"/>
</dbReference>
<comment type="caution">
    <text evidence="1">The sequence shown here is derived from an EMBL/GenBank/DDBJ whole genome shotgun (WGS) entry which is preliminary data.</text>
</comment>
<name>A0A1V2R1N2_9GAMM</name>
<gene>
    <name evidence="1" type="ORF">BSK71_15700</name>
</gene>
<sequence length="104" mass="12062">MAYSDTPEQSAVINWKGRHLVVNAFTGTGKTTTLVRYAQANPDQRMLYLAYNRAVRDEAERKFPFNGECKTSHQLAWMKFGKHLKPRLTPNLRVSRPLNRTIHF</sequence>
<proteinExistence type="predicted"/>
<protein>
    <submittedName>
        <fullName evidence="1">Uncharacterized protein</fullName>
    </submittedName>
</protein>
<dbReference type="EMBL" id="MPUJ01000010">
    <property type="protein sequence ID" value="ONK03863.1"/>
    <property type="molecule type" value="Genomic_DNA"/>
</dbReference>
<organism evidence="1 2">
    <name type="scientific">Pectobacterium actinidiae</name>
    <dbReference type="NCBI Taxonomy" id="1507808"/>
    <lineage>
        <taxon>Bacteria</taxon>
        <taxon>Pseudomonadati</taxon>
        <taxon>Pseudomonadota</taxon>
        <taxon>Gammaproteobacteria</taxon>
        <taxon>Enterobacterales</taxon>
        <taxon>Pectobacteriaceae</taxon>
        <taxon>Pectobacterium</taxon>
    </lineage>
</organism>
<dbReference type="AlphaFoldDB" id="A0A1V2R1N2"/>